<dbReference type="InterPro" id="IPR048467">
    <property type="entry name" value="MACPF_D3"/>
</dbReference>
<reference evidence="2" key="1">
    <citation type="submission" date="2019-08" db="EMBL/GenBank/DDBJ databases">
        <authorList>
            <person name="Kucharzyk K."/>
            <person name="Murdoch R.W."/>
            <person name="Higgins S."/>
            <person name="Loffler F."/>
        </authorList>
    </citation>
    <scope>NUCLEOTIDE SEQUENCE</scope>
</reference>
<organism evidence="2">
    <name type="scientific">bioreactor metagenome</name>
    <dbReference type="NCBI Taxonomy" id="1076179"/>
    <lineage>
        <taxon>unclassified sequences</taxon>
        <taxon>metagenomes</taxon>
        <taxon>ecological metagenomes</taxon>
    </lineage>
</organism>
<name>A0A644ZA13_9ZZZZ</name>
<dbReference type="EMBL" id="VSSQ01007834">
    <property type="protein sequence ID" value="MPM37118.1"/>
    <property type="molecule type" value="Genomic_DNA"/>
</dbReference>
<dbReference type="AlphaFoldDB" id="A0A644ZA13"/>
<dbReference type="PROSITE" id="PS51257">
    <property type="entry name" value="PROKAR_LIPOPROTEIN"/>
    <property type="match status" value="1"/>
</dbReference>
<sequence>MRKSLFYYVIVFFFLFSCDKEIERVLTTDSNNEIVTVLYERDQKYPLKLVSDSYLQRTRGVQPENPSLSYMNYLGNGYSIQSIPIADAIFAKQPIINIGKLIKGPDSSFVSKRRYYNTEATYFTFSNSSRYTTNSVVSNKISQGWDVGFKLFNLGANNSIQNVYKNYFLTTDSVAYGELNINIYKHIYKLNAETQYDKQKLAFSYLYPIFIEDLYNSSAAELLNKYGEFMLKGFYTGGRATAFFGAKFQNIYNQTTRETVLKDSIRAGYKTESINGSLNISLGYSNSNTSSTNHITSGIFASTKTIGGNSGYPASFSIPIKFSNININLSTWGNSLDTDESTHAMIELTDGGVLPLSDIILETDIKNGITTTLTMHESLSPKIRIPYFEIYQQTTRAGTTFRVSLYTRLGYNVLVTIPSELTTADAIADYLRSHFKALKIIHVTQGRTNSSFSQIVSLQTRDNNSSRGDRYSFVYALDKTKMKKFINSESGLTYLLYDNGTSKYAFSIYDNFIIDTYGIRDLLNSVPTVNLTMQQLYQYQILTL</sequence>
<dbReference type="Gene3D" id="3.30.160.840">
    <property type="match status" value="1"/>
</dbReference>
<dbReference type="Pfam" id="PF20785">
    <property type="entry name" value="MACPF_D3"/>
    <property type="match status" value="1"/>
</dbReference>
<evidence type="ECO:0000313" key="2">
    <source>
        <dbReference type="EMBL" id="MPM37118.1"/>
    </source>
</evidence>
<protein>
    <recommendedName>
        <fullName evidence="1">MACPF protein D3 domain-containing protein</fullName>
    </recommendedName>
</protein>
<gene>
    <name evidence="2" type="ORF">SDC9_83724</name>
</gene>
<proteinExistence type="predicted"/>
<evidence type="ECO:0000259" key="1">
    <source>
        <dbReference type="Pfam" id="PF20785"/>
    </source>
</evidence>
<feature type="domain" description="MACPF protein D3" evidence="1">
    <location>
        <begin position="482"/>
        <end position="542"/>
    </location>
</feature>
<accession>A0A644ZA13</accession>
<comment type="caution">
    <text evidence="2">The sequence shown here is derived from an EMBL/GenBank/DDBJ whole genome shotgun (WGS) entry which is preliminary data.</text>
</comment>